<comment type="function">
    <text evidence="8">Component of the signal peptidase complex (SPC) which catalyzes the cleavage of N-terminal signal sequences from nascent proteins as they are translocated into the lumen of the endoplasmic reticulum. Enhances the enzymatic activity of SPC and facilitates the interactions between different components of the translocation site.</text>
</comment>
<keyword evidence="4 10" id="KW-0812">Transmembrane</keyword>
<dbReference type="AlphaFoldDB" id="A0A8E5HVM2"/>
<dbReference type="InterPro" id="IPR009582">
    <property type="entry name" value="Spc2/SPCS2"/>
</dbReference>
<evidence type="ECO:0000256" key="3">
    <source>
        <dbReference type="ARBA" id="ARBA00017057"/>
    </source>
</evidence>
<evidence type="ECO:0000256" key="1">
    <source>
        <dbReference type="ARBA" id="ARBA00004477"/>
    </source>
</evidence>
<keyword evidence="12" id="KW-1185">Reference proteome</keyword>
<dbReference type="Pfam" id="PF06703">
    <property type="entry name" value="SPC25"/>
    <property type="match status" value="1"/>
</dbReference>
<evidence type="ECO:0000313" key="12">
    <source>
        <dbReference type="Proteomes" id="UP000027002"/>
    </source>
</evidence>
<evidence type="ECO:0000256" key="7">
    <source>
        <dbReference type="ARBA" id="ARBA00023136"/>
    </source>
</evidence>
<dbReference type="GO" id="GO:0045047">
    <property type="term" value="P:protein targeting to ER"/>
    <property type="evidence" value="ECO:0007669"/>
    <property type="project" value="TreeGrafter"/>
</dbReference>
<reference evidence="11" key="1">
    <citation type="submission" date="2020-03" db="EMBL/GenBank/DDBJ databases">
        <title>A mixture of massive structural variations and highly conserved coding sequences in Ustilaginoidea virens genome.</title>
        <authorList>
            <person name="Zhang K."/>
            <person name="Zhao Z."/>
            <person name="Zhang Z."/>
            <person name="Li Y."/>
            <person name="Hsiang T."/>
            <person name="Sun W."/>
        </authorList>
    </citation>
    <scope>NUCLEOTIDE SEQUENCE</scope>
    <source>
        <strain evidence="11">UV-8b</strain>
    </source>
</reference>
<keyword evidence="6 10" id="KW-1133">Transmembrane helix</keyword>
<dbReference type="OrthoDB" id="29558at2759"/>
<dbReference type="GeneID" id="66067379"/>
<dbReference type="RefSeq" id="XP_043000034.1">
    <property type="nucleotide sequence ID" value="XM_043144099.1"/>
</dbReference>
<organism evidence="11 12">
    <name type="scientific">Ustilaginoidea virens</name>
    <name type="common">Rice false smut fungus</name>
    <name type="synonym">Villosiclava virens</name>
    <dbReference type="NCBI Taxonomy" id="1159556"/>
    <lineage>
        <taxon>Eukaryota</taxon>
        <taxon>Fungi</taxon>
        <taxon>Dikarya</taxon>
        <taxon>Ascomycota</taxon>
        <taxon>Pezizomycotina</taxon>
        <taxon>Sordariomycetes</taxon>
        <taxon>Hypocreomycetidae</taxon>
        <taxon>Hypocreales</taxon>
        <taxon>Clavicipitaceae</taxon>
        <taxon>Ustilaginoidea</taxon>
    </lineage>
</organism>
<dbReference type="GO" id="GO:0006465">
    <property type="term" value="P:signal peptide processing"/>
    <property type="evidence" value="ECO:0007669"/>
    <property type="project" value="InterPro"/>
</dbReference>
<dbReference type="EMBL" id="CP072757">
    <property type="protein sequence ID" value="QUC22361.1"/>
    <property type="molecule type" value="Genomic_DNA"/>
</dbReference>
<evidence type="ECO:0000256" key="6">
    <source>
        <dbReference type="ARBA" id="ARBA00022989"/>
    </source>
</evidence>
<dbReference type="GO" id="GO:0005787">
    <property type="term" value="C:signal peptidase complex"/>
    <property type="evidence" value="ECO:0007669"/>
    <property type="project" value="InterPro"/>
</dbReference>
<accession>A0A8E5HVM2</accession>
<dbReference type="KEGG" id="uvi:66067379"/>
<evidence type="ECO:0000256" key="9">
    <source>
        <dbReference type="SAM" id="MobiDB-lite"/>
    </source>
</evidence>
<evidence type="ECO:0000256" key="5">
    <source>
        <dbReference type="ARBA" id="ARBA00022824"/>
    </source>
</evidence>
<feature type="transmembrane region" description="Helical" evidence="10">
    <location>
        <begin position="40"/>
        <end position="60"/>
    </location>
</feature>
<gene>
    <name evidence="11" type="ORF">UV8b_06602</name>
</gene>
<protein>
    <recommendedName>
        <fullName evidence="3">Signal peptidase complex subunit 2</fullName>
    </recommendedName>
</protein>
<keyword evidence="7 10" id="KW-0472">Membrane</keyword>
<feature type="region of interest" description="Disordered" evidence="9">
    <location>
        <begin position="200"/>
        <end position="225"/>
    </location>
</feature>
<evidence type="ECO:0000256" key="8">
    <source>
        <dbReference type="ARBA" id="ARBA00045608"/>
    </source>
</evidence>
<evidence type="ECO:0000313" key="11">
    <source>
        <dbReference type="EMBL" id="QUC22361.1"/>
    </source>
</evidence>
<keyword evidence="5" id="KW-0256">Endoplasmic reticulum</keyword>
<evidence type="ECO:0000256" key="4">
    <source>
        <dbReference type="ARBA" id="ARBA00022692"/>
    </source>
</evidence>
<evidence type="ECO:0000256" key="10">
    <source>
        <dbReference type="SAM" id="Phobius"/>
    </source>
</evidence>
<proteinExistence type="inferred from homology"/>
<evidence type="ECO:0000256" key="2">
    <source>
        <dbReference type="ARBA" id="ARBA00007324"/>
    </source>
</evidence>
<dbReference type="Proteomes" id="UP000027002">
    <property type="component" value="Chromosome 5"/>
</dbReference>
<feature type="transmembrane region" description="Helical" evidence="10">
    <location>
        <begin position="72"/>
        <end position="90"/>
    </location>
</feature>
<dbReference type="PANTHER" id="PTHR13085:SF0">
    <property type="entry name" value="SIGNAL PEPTIDASE COMPLEX SUBUNIT 2"/>
    <property type="match status" value="1"/>
</dbReference>
<dbReference type="PANTHER" id="PTHR13085">
    <property type="entry name" value="MICROSOMAL SIGNAL PEPTIDASE 25 KDA SUBUNIT"/>
    <property type="match status" value="1"/>
</dbReference>
<comment type="similarity">
    <text evidence="2">Belongs to the SPCS2 family.</text>
</comment>
<sequence length="225" mass="24382">MATEKISLYNLADLKNTSDDALPNYLNSLRFKQSHRLMDVRLALGYGAFAIAAACFGWDYKFGWDSTKYYTAAAVALYALVNGFLTFWMLRVERGTVYQGAAPTGEKVTVRSRTKKNDPTYYLTIDVEGASGKPQSIETSGSFAAWFDETGRFVARPFQEFLASAVPAIGKQDPAKVKSVAQDMLGANPELLDAVLASGVSGGGEATSTSTAAETAEKKGQRRKN</sequence>
<name>A0A8E5HVM2_USTVR</name>
<comment type="subcellular location">
    <subcellularLocation>
        <location evidence="1">Endoplasmic reticulum membrane</location>
        <topology evidence="1">Multi-pass membrane protein</topology>
    </subcellularLocation>
</comment>